<evidence type="ECO:0000313" key="1">
    <source>
        <dbReference type="EMBL" id="ETW60339.1"/>
    </source>
</evidence>
<dbReference type="Proteomes" id="UP000030694">
    <property type="component" value="Unassembled WGS sequence"/>
</dbReference>
<dbReference type="OMA" id="NYEQKNY"/>
<proteinExistence type="predicted"/>
<reference evidence="1 2" key="2">
    <citation type="submission" date="2013-02" db="EMBL/GenBank/DDBJ databases">
        <title>The Genome Sequence of Plasmodium falciparum CAMP/Malaysia.</title>
        <authorList>
            <consortium name="The Broad Institute Genome Sequencing Platform"/>
            <consortium name="The Broad Institute Genome Sequencing Center for Infectious Disease"/>
            <person name="Neafsey D."/>
            <person name="Cheeseman I."/>
            <person name="Volkman S."/>
            <person name="Adams J."/>
            <person name="Walker B."/>
            <person name="Young S.K."/>
            <person name="Zeng Q."/>
            <person name="Gargeya S."/>
            <person name="Fitzgerald M."/>
            <person name="Haas B."/>
            <person name="Abouelleil A."/>
            <person name="Alvarado L."/>
            <person name="Arachchi H.M."/>
            <person name="Berlin A.M."/>
            <person name="Chapman S.B."/>
            <person name="Dewar J."/>
            <person name="Goldberg J."/>
            <person name="Griggs A."/>
            <person name="Gujja S."/>
            <person name="Hansen M."/>
            <person name="Howarth C."/>
            <person name="Imamovic A."/>
            <person name="Larimer J."/>
            <person name="McCowan C."/>
            <person name="Murphy C."/>
            <person name="Neiman D."/>
            <person name="Pearson M."/>
            <person name="Priest M."/>
            <person name="Roberts A."/>
            <person name="Saif S."/>
            <person name="Shea T."/>
            <person name="Sisk P."/>
            <person name="Sykes S."/>
            <person name="Wortman J."/>
            <person name="Nusbaum C."/>
            <person name="Birren B."/>
        </authorList>
    </citation>
    <scope>NUCLEOTIDE SEQUENCE [LARGE SCALE GENOMIC DNA]</scope>
    <source>
        <strain evidence="1 2">CAMP/Malaysia</strain>
    </source>
</reference>
<reference evidence="1 2" key="1">
    <citation type="submission" date="2013-02" db="EMBL/GenBank/DDBJ databases">
        <title>The Genome Annotation of Plasmodium falciparum CAMP/Malaysia.</title>
        <authorList>
            <consortium name="The Broad Institute Genome Sequencing Platform"/>
            <consortium name="The Broad Institute Genome Sequencing Center for Infectious Disease"/>
            <person name="Neafsey D."/>
            <person name="Hoffman S."/>
            <person name="Volkman S."/>
            <person name="Rosenthal P."/>
            <person name="Walker B."/>
            <person name="Young S.K."/>
            <person name="Zeng Q."/>
            <person name="Gargeya S."/>
            <person name="Fitzgerald M."/>
            <person name="Haas B."/>
            <person name="Abouelleil A."/>
            <person name="Allen A.W."/>
            <person name="Alvarado L."/>
            <person name="Arachchi H.M."/>
            <person name="Berlin A.M."/>
            <person name="Chapman S.B."/>
            <person name="Gainer-Dewar J."/>
            <person name="Goldberg J."/>
            <person name="Griggs A."/>
            <person name="Gujja S."/>
            <person name="Hansen M."/>
            <person name="Howarth C."/>
            <person name="Imamovic A."/>
            <person name="Ireland A."/>
            <person name="Larimer J."/>
            <person name="McCowan C."/>
            <person name="Murphy C."/>
            <person name="Pearson M."/>
            <person name="Poon T.W."/>
            <person name="Priest M."/>
            <person name="Roberts A."/>
            <person name="Saif S."/>
            <person name="Shea T."/>
            <person name="Sisk P."/>
            <person name="Sykes S."/>
            <person name="Wortman J."/>
            <person name="Nusbaum C."/>
            <person name="Birren B."/>
        </authorList>
    </citation>
    <scope>NUCLEOTIDE SEQUENCE [LARGE SCALE GENOMIC DNA]</scope>
    <source>
        <strain evidence="1 2">CAMP/Malaysia</strain>
    </source>
</reference>
<organism evidence="1 2">
    <name type="scientific">Plasmodium falciparum (isolate Camp / Malaysia)</name>
    <dbReference type="NCBI Taxonomy" id="5835"/>
    <lineage>
        <taxon>Eukaryota</taxon>
        <taxon>Sar</taxon>
        <taxon>Alveolata</taxon>
        <taxon>Apicomplexa</taxon>
        <taxon>Aconoidasida</taxon>
        <taxon>Haemosporida</taxon>
        <taxon>Plasmodiidae</taxon>
        <taxon>Plasmodium</taxon>
        <taxon>Plasmodium (Laverania)</taxon>
    </lineage>
</organism>
<sequence>MTRQKRDELFQGVNNILKVQEDYRIDLHRNFYDIFRGKQTSIMKSPHKIKFKTPLQTSQIYLRYKINEDHKKYYTDDNILCNTFNLTCYRIKNKYIIDKKKYIKNNQGDHGNNEGDVFKRNVQNGVSTSKDLICRHTINNKDNDMDIYNNNMDICNNNNYICNNNIYTNACVIKEKYEHKTEREFKKRSDFNEGRNNIINVSNVKKTCNIVKNDLKESNEIKTNINTSSYNLYVLIKENVLKEVNNLHFFFKNVYVPKKDVIILYDDDFHNTKYVRKLYFDLIYKLNIKNVCIIEGGIDSYHKHFINLFGKDNLKKDNASNNIIMDITKLNDIHNVDYMNKYNNDVYTCEKNIYEENKIRKSFEENKYLIHKSEACYMCNNKHFKHMKKKILDEFFFDIYNDYNMFVDCYDFIQGKKGYMNFLAFSDLIKKKKDKENLDRAKKKETGNVQEEGSASTFFPQIYSLVNYIKKKKSDKYDESNNNEIHKKKDISTSQFFHDSLNISKHDNGVDRSMCNYISKQEGKSKFINTFTNEAMDVCNDSNIKRDYFNLNFYLDYYNKKKNEFLNVAINHDEDKEVNDMSIHNNNNNNIYNDNIHMDNNNNNDIHNYNIHNNDIHNNNDIYNNNIHNNNIQNNNIHINNHYNYNYNHSSDNIINEKCTHQATVQKQKRESKDKEDLQNNKNFKQCDEIINDKIEHVFMENNINEKNDKDKDCCVNNNNNNISNAYLYNNKLYNDEFLKNTNNNDTPCSNKFSIYSNFYPDKKKKMLSNTSSDIYNLYSYIDIVCYNNLLYKNNSKIYKCFINYIYQPLIPHNIRSNNIINNFLKYVKFFKTLKKKKDVNSINDPNIYLNCNKLDSKLFFNGLYYYPFNKNMNNMPFSSPFFTSKVNISQEKKKNMINTYGDNHDDQNKFNDSFGLNIENQKYEDKNYVNPCDVSYQHNPYSNNSNHIYDDNYIYEKIKNNELKNDNPFNEILNNSILNNTWIKNKPELGLCKLMIYDHFLILYGTPYHEIIYKHYNDESLNDNNSKICEEGICNNNPLDPGTENFLKERKEYVDKENVPFICYDDKFDKIIIHKYKDLKKKDILFNIECYKLDGLCVNWNDMSENIFHGITLEHINDTYNYYKSYFNLSKNNLSYKINTNNNQKNNHNNYYFYESSTSSCSSNTSCSNSSDDDVDFSFSDYHSLYKKKFKNKKKEAHKKQDKLSNQESYKKQIDAINVYGIFDLRTIHKITTKHKFTKTLYFYFSTNKSIPLMVLNFESELEVQSCISAVQEIYSSFTKK</sequence>
<dbReference type="EMBL" id="KI927530">
    <property type="protein sequence ID" value="ETW60339.1"/>
    <property type="molecule type" value="Genomic_DNA"/>
</dbReference>
<dbReference type="OrthoDB" id="1668230at2759"/>
<evidence type="ECO:0000313" key="2">
    <source>
        <dbReference type="Proteomes" id="UP000030694"/>
    </source>
</evidence>
<name>A0A024X4B0_PLAFC</name>
<accession>A0A024X4B0</accession>
<gene>
    <name evidence="1" type="ORF">PFMC_03882</name>
</gene>
<protein>
    <submittedName>
        <fullName evidence="1">Uncharacterized protein</fullName>
    </submittedName>
</protein>